<feature type="transmembrane region" description="Helical" evidence="4">
    <location>
        <begin position="162"/>
        <end position="181"/>
    </location>
</feature>
<dbReference type="EMBL" id="OA885053">
    <property type="protein sequence ID" value="CAD7281605.1"/>
    <property type="molecule type" value="Genomic_DNA"/>
</dbReference>
<protein>
    <recommendedName>
        <fullName evidence="5">Serine/threonine-protein kinase BSK1-like TPR repeats domain-containing protein</fullName>
    </recommendedName>
</protein>
<dbReference type="Pfam" id="PF25575">
    <property type="entry name" value="TPR_BSK1_C"/>
    <property type="match status" value="1"/>
</dbReference>
<dbReference type="Gene3D" id="1.25.40.10">
    <property type="entry name" value="Tetratricopeptide repeat domain"/>
    <property type="match status" value="1"/>
</dbReference>
<dbReference type="PROSITE" id="PS50005">
    <property type="entry name" value="TPR"/>
    <property type="match status" value="1"/>
</dbReference>
<keyword evidence="1" id="KW-0677">Repeat</keyword>
<feature type="domain" description="Serine/threonine-protein kinase BSK1-like TPR repeats" evidence="5">
    <location>
        <begin position="5"/>
        <end position="76"/>
    </location>
</feature>
<dbReference type="EMBL" id="CAJPEX010003016">
    <property type="protein sequence ID" value="CAG0921757.1"/>
    <property type="molecule type" value="Genomic_DNA"/>
</dbReference>
<dbReference type="GO" id="GO:0016020">
    <property type="term" value="C:membrane"/>
    <property type="evidence" value="ECO:0007669"/>
    <property type="project" value="TreeGrafter"/>
</dbReference>
<evidence type="ECO:0000256" key="2">
    <source>
        <dbReference type="ARBA" id="ARBA00022803"/>
    </source>
</evidence>
<evidence type="ECO:0000256" key="3">
    <source>
        <dbReference type="PROSITE-ProRule" id="PRU00339"/>
    </source>
</evidence>
<dbReference type="AlphaFoldDB" id="A0A7R9BX73"/>
<dbReference type="InterPro" id="IPR047150">
    <property type="entry name" value="SGT"/>
</dbReference>
<dbReference type="InterPro" id="IPR058209">
    <property type="entry name" value="TPR_BSK1_C"/>
</dbReference>
<organism evidence="6">
    <name type="scientific">Notodromas monacha</name>
    <dbReference type="NCBI Taxonomy" id="399045"/>
    <lineage>
        <taxon>Eukaryota</taxon>
        <taxon>Metazoa</taxon>
        <taxon>Ecdysozoa</taxon>
        <taxon>Arthropoda</taxon>
        <taxon>Crustacea</taxon>
        <taxon>Oligostraca</taxon>
        <taxon>Ostracoda</taxon>
        <taxon>Podocopa</taxon>
        <taxon>Podocopida</taxon>
        <taxon>Cypridocopina</taxon>
        <taxon>Cypridoidea</taxon>
        <taxon>Cyprididae</taxon>
        <taxon>Notodromas</taxon>
    </lineage>
</organism>
<keyword evidence="2 3" id="KW-0802">TPR repeat</keyword>
<feature type="repeat" description="TPR" evidence="3">
    <location>
        <begin position="75"/>
        <end position="108"/>
    </location>
</feature>
<evidence type="ECO:0000313" key="6">
    <source>
        <dbReference type="EMBL" id="CAD7281605.1"/>
    </source>
</evidence>
<dbReference type="GO" id="GO:0060090">
    <property type="term" value="F:molecular adaptor activity"/>
    <property type="evidence" value="ECO:0007669"/>
    <property type="project" value="TreeGrafter"/>
</dbReference>
<feature type="transmembrane region" description="Helical" evidence="4">
    <location>
        <begin position="134"/>
        <end position="156"/>
    </location>
</feature>
<dbReference type="PANTHER" id="PTHR45831:SF2">
    <property type="entry name" value="LD24721P"/>
    <property type="match status" value="1"/>
</dbReference>
<accession>A0A7R9BX73</accession>
<keyword evidence="4" id="KW-0812">Transmembrane</keyword>
<evidence type="ECO:0000256" key="1">
    <source>
        <dbReference type="ARBA" id="ARBA00022737"/>
    </source>
</evidence>
<keyword evidence="4" id="KW-1133">Transmembrane helix</keyword>
<dbReference type="GO" id="GO:0006620">
    <property type="term" value="P:post-translational protein targeting to endoplasmic reticulum membrane"/>
    <property type="evidence" value="ECO:0007669"/>
    <property type="project" value="TreeGrafter"/>
</dbReference>
<evidence type="ECO:0000313" key="7">
    <source>
        <dbReference type="Proteomes" id="UP000678499"/>
    </source>
</evidence>
<keyword evidence="7" id="KW-1185">Reference proteome</keyword>
<gene>
    <name evidence="6" type="ORF">NMOB1V02_LOCUS9245</name>
</gene>
<dbReference type="InterPro" id="IPR019734">
    <property type="entry name" value="TPR_rpt"/>
</dbReference>
<dbReference type="SMART" id="SM00028">
    <property type="entry name" value="TPR"/>
    <property type="match status" value="3"/>
</dbReference>
<dbReference type="OrthoDB" id="2423701at2759"/>
<dbReference type="SUPFAM" id="SSF48452">
    <property type="entry name" value="TPR-like"/>
    <property type="match status" value="1"/>
</dbReference>
<feature type="non-terminal residue" evidence="6">
    <location>
        <position position="209"/>
    </location>
</feature>
<keyword evidence="4" id="KW-0472">Membrane</keyword>
<proteinExistence type="predicted"/>
<dbReference type="GO" id="GO:0072380">
    <property type="term" value="C:TRC complex"/>
    <property type="evidence" value="ECO:0007669"/>
    <property type="project" value="TreeGrafter"/>
</dbReference>
<sequence>MANKQQAEDLRLQADESFEKEDFKEAIRLYTAAIRENQKDPSLYFSRSLAYMRTDQYCYALLDAEKSIALSPQCSLGYCRRGDVQFAAGRFSDALLSYQVAFLLQPNDRTVFVSMTKAKLALDSFRQREKLDPWLCTGVGLIFGAIIAVADWTLAASPSLKHPVLIVLLTLVTSSCGYGIGRAYRFYLKIQRDGMLQPPLESNQDSEGM</sequence>
<evidence type="ECO:0000256" key="4">
    <source>
        <dbReference type="SAM" id="Phobius"/>
    </source>
</evidence>
<dbReference type="PANTHER" id="PTHR45831">
    <property type="entry name" value="LD24721P"/>
    <property type="match status" value="1"/>
</dbReference>
<dbReference type="Proteomes" id="UP000678499">
    <property type="component" value="Unassembled WGS sequence"/>
</dbReference>
<dbReference type="InterPro" id="IPR011990">
    <property type="entry name" value="TPR-like_helical_dom_sf"/>
</dbReference>
<name>A0A7R9BX73_9CRUS</name>
<evidence type="ECO:0000259" key="5">
    <source>
        <dbReference type="Pfam" id="PF25575"/>
    </source>
</evidence>
<reference evidence="6" key="1">
    <citation type="submission" date="2020-11" db="EMBL/GenBank/DDBJ databases">
        <authorList>
            <person name="Tran Van P."/>
        </authorList>
    </citation>
    <scope>NUCLEOTIDE SEQUENCE</scope>
</reference>